<keyword evidence="5 8" id="KW-1133">Transmembrane helix</keyword>
<evidence type="ECO:0000256" key="3">
    <source>
        <dbReference type="ARBA" id="ARBA00022475"/>
    </source>
</evidence>
<comment type="subcellular location">
    <subcellularLocation>
        <location evidence="1">Cell membrane</location>
        <topology evidence="1">Multi-pass membrane protein</topology>
    </subcellularLocation>
</comment>
<evidence type="ECO:0000256" key="2">
    <source>
        <dbReference type="ARBA" id="ARBA00022448"/>
    </source>
</evidence>
<feature type="transmembrane region" description="Helical" evidence="8">
    <location>
        <begin position="252"/>
        <end position="273"/>
    </location>
</feature>
<dbReference type="PANTHER" id="PTHR23517:SF2">
    <property type="entry name" value="MULTIDRUG RESISTANCE PROTEIN MDTH"/>
    <property type="match status" value="1"/>
</dbReference>
<dbReference type="EMBL" id="SDWU01000009">
    <property type="protein sequence ID" value="RYC02227.1"/>
    <property type="molecule type" value="Genomic_DNA"/>
</dbReference>
<evidence type="ECO:0000313" key="11">
    <source>
        <dbReference type="Proteomes" id="UP000293291"/>
    </source>
</evidence>
<keyword evidence="11" id="KW-1185">Reference proteome</keyword>
<name>A0A4Q2SBB2_9ACTN</name>
<accession>A0A4Q2SBB2</accession>
<feature type="transmembrane region" description="Helical" evidence="8">
    <location>
        <begin position="172"/>
        <end position="192"/>
    </location>
</feature>
<dbReference type="InterPro" id="IPR011701">
    <property type="entry name" value="MFS"/>
</dbReference>
<dbReference type="Gene3D" id="1.20.1250.20">
    <property type="entry name" value="MFS general substrate transporter like domains"/>
    <property type="match status" value="1"/>
</dbReference>
<dbReference type="Pfam" id="PF07690">
    <property type="entry name" value="MFS_1"/>
    <property type="match status" value="1"/>
</dbReference>
<evidence type="ECO:0000259" key="9">
    <source>
        <dbReference type="PROSITE" id="PS50850"/>
    </source>
</evidence>
<dbReference type="InterPro" id="IPR050171">
    <property type="entry name" value="MFS_Transporters"/>
</dbReference>
<evidence type="ECO:0000256" key="5">
    <source>
        <dbReference type="ARBA" id="ARBA00022989"/>
    </source>
</evidence>
<dbReference type="InterPro" id="IPR020846">
    <property type="entry name" value="MFS_dom"/>
</dbReference>
<reference evidence="10 11" key="1">
    <citation type="submission" date="2019-01" db="EMBL/GenBank/DDBJ databases">
        <title>Novel species of Nocardioides.</title>
        <authorList>
            <person name="Liu Q."/>
            <person name="Xin Y.-H."/>
        </authorList>
    </citation>
    <scope>NUCLEOTIDE SEQUENCE [LARGE SCALE GENOMIC DNA]</scope>
    <source>
        <strain evidence="10 11">CGMCC 4.6875</strain>
    </source>
</reference>
<feature type="transmembrane region" description="Helical" evidence="8">
    <location>
        <begin position="52"/>
        <end position="70"/>
    </location>
</feature>
<proteinExistence type="predicted"/>
<dbReference type="Proteomes" id="UP000293291">
    <property type="component" value="Unassembled WGS sequence"/>
</dbReference>
<comment type="caution">
    <text evidence="10">The sequence shown here is derived from an EMBL/GenBank/DDBJ whole genome shotgun (WGS) entry which is preliminary data.</text>
</comment>
<keyword evidence="3" id="KW-1003">Cell membrane</keyword>
<feature type="transmembrane region" description="Helical" evidence="8">
    <location>
        <begin position="106"/>
        <end position="130"/>
    </location>
</feature>
<dbReference type="SUPFAM" id="SSF103473">
    <property type="entry name" value="MFS general substrate transporter"/>
    <property type="match status" value="1"/>
</dbReference>
<keyword evidence="2" id="KW-0813">Transport</keyword>
<feature type="transmembrane region" description="Helical" evidence="8">
    <location>
        <begin position="213"/>
        <end position="232"/>
    </location>
</feature>
<dbReference type="AlphaFoldDB" id="A0A4Q2SBB2"/>
<feature type="transmembrane region" description="Helical" evidence="8">
    <location>
        <begin position="377"/>
        <end position="394"/>
    </location>
</feature>
<dbReference type="InterPro" id="IPR036259">
    <property type="entry name" value="MFS_trans_sf"/>
</dbReference>
<feature type="region of interest" description="Disordered" evidence="7">
    <location>
        <begin position="431"/>
        <end position="451"/>
    </location>
</feature>
<protein>
    <submittedName>
        <fullName evidence="10">MFS transporter</fullName>
    </submittedName>
</protein>
<evidence type="ECO:0000313" key="10">
    <source>
        <dbReference type="EMBL" id="RYC02227.1"/>
    </source>
</evidence>
<evidence type="ECO:0000256" key="6">
    <source>
        <dbReference type="ARBA" id="ARBA00023136"/>
    </source>
</evidence>
<evidence type="ECO:0000256" key="1">
    <source>
        <dbReference type="ARBA" id="ARBA00004651"/>
    </source>
</evidence>
<dbReference type="OrthoDB" id="3865324at2"/>
<dbReference type="PANTHER" id="PTHR23517">
    <property type="entry name" value="RESISTANCE PROTEIN MDTM, PUTATIVE-RELATED-RELATED"/>
    <property type="match status" value="1"/>
</dbReference>
<feature type="transmembrane region" description="Helical" evidence="8">
    <location>
        <begin position="142"/>
        <end position="166"/>
    </location>
</feature>
<dbReference type="PROSITE" id="PS50850">
    <property type="entry name" value="MFS"/>
    <property type="match status" value="1"/>
</dbReference>
<sequence length="451" mass="48384">MLTALKNYATPPSTLARRLSVQSLLFASGDGAFLAGSAVFFTLVVGLSLAEVGIGLTIAAVASFIVAVPMGKLVDHFGPKRMWTLSAAMQGALFLAWPFIDSFPEYVALAVAMEVAGTLGGTAHGAYVIDILPPAERVESRAYLYSALNVGFSIGAFLGGGAIAFGTDVLRWSPLLSAVLFLLNSAAIPRLPDATHDVRSSEPRVKPEGIPAIRNRSWIAVTFFTGVMWTNQVLLHTVIPVWLVTETDAPKVLVAVLFGTNTVMCIVLPRLASRGIRNVETALRAVRLSTLFFVLTCLVTLATHETTGWMTIVLFFLGHIVLTWAELFLSASGWTLEAELMDPRRRGDYQGVSELGGTLGRFWAPAAYGFLAMEWGAFGWLTIAAIVVVAAAGLHKSAHAGRRFLEQHVPADILADARASEPVHVDLAVSQEPLPMEPDAPLPESTGDLHR</sequence>
<dbReference type="GO" id="GO:0005886">
    <property type="term" value="C:plasma membrane"/>
    <property type="evidence" value="ECO:0007669"/>
    <property type="project" value="UniProtKB-SubCell"/>
</dbReference>
<evidence type="ECO:0000256" key="4">
    <source>
        <dbReference type="ARBA" id="ARBA00022692"/>
    </source>
</evidence>
<evidence type="ECO:0000256" key="8">
    <source>
        <dbReference type="SAM" id="Phobius"/>
    </source>
</evidence>
<keyword evidence="6 8" id="KW-0472">Membrane</keyword>
<feature type="transmembrane region" description="Helical" evidence="8">
    <location>
        <begin position="24"/>
        <end position="46"/>
    </location>
</feature>
<dbReference type="GO" id="GO:0022857">
    <property type="term" value="F:transmembrane transporter activity"/>
    <property type="evidence" value="ECO:0007669"/>
    <property type="project" value="InterPro"/>
</dbReference>
<feature type="transmembrane region" description="Helical" evidence="8">
    <location>
        <begin position="82"/>
        <end position="100"/>
    </location>
</feature>
<gene>
    <name evidence="10" type="ORF">EUA07_09090</name>
</gene>
<evidence type="ECO:0000256" key="7">
    <source>
        <dbReference type="SAM" id="MobiDB-lite"/>
    </source>
</evidence>
<dbReference type="RefSeq" id="WP_129454841.1">
    <property type="nucleotide sequence ID" value="NZ_JACXYX010000005.1"/>
</dbReference>
<feature type="domain" description="Major facilitator superfamily (MFS) profile" evidence="9">
    <location>
        <begin position="1"/>
        <end position="402"/>
    </location>
</feature>
<feature type="transmembrane region" description="Helical" evidence="8">
    <location>
        <begin position="285"/>
        <end position="303"/>
    </location>
</feature>
<keyword evidence="4 8" id="KW-0812">Transmembrane</keyword>
<organism evidence="10 11">
    <name type="scientific">Nocardioides ganghwensis</name>
    <dbReference type="NCBI Taxonomy" id="252230"/>
    <lineage>
        <taxon>Bacteria</taxon>
        <taxon>Bacillati</taxon>
        <taxon>Actinomycetota</taxon>
        <taxon>Actinomycetes</taxon>
        <taxon>Propionibacteriales</taxon>
        <taxon>Nocardioidaceae</taxon>
        <taxon>Nocardioides</taxon>
    </lineage>
</organism>